<evidence type="ECO:0000256" key="5">
    <source>
        <dbReference type="PIRSR" id="PIRSR000137-2"/>
    </source>
</evidence>
<dbReference type="GO" id="GO:0050660">
    <property type="term" value="F:flavin adenine dinucleotide binding"/>
    <property type="evidence" value="ECO:0007669"/>
    <property type="project" value="InterPro"/>
</dbReference>
<proteinExistence type="inferred from homology"/>
<evidence type="ECO:0000256" key="4">
    <source>
        <dbReference type="ARBA" id="ARBA00022827"/>
    </source>
</evidence>
<reference evidence="7" key="1">
    <citation type="journal article" date="2020" name="J. Eukaryot. Microbiol.">
        <title>De novo Sequencing, Assembly and Annotation of the Transcriptome for the Free-Living Testate Amoeba Arcella intermedia.</title>
        <authorList>
            <person name="Ribeiro G.M."/>
            <person name="Porfirio-Sousa A.L."/>
            <person name="Maurer-Alcala X.X."/>
            <person name="Katz L.A."/>
            <person name="Lahr D.J.G."/>
        </authorList>
    </citation>
    <scope>NUCLEOTIDE SEQUENCE</scope>
</reference>
<dbReference type="PROSITE" id="PS00624">
    <property type="entry name" value="GMC_OXRED_2"/>
    <property type="match status" value="1"/>
</dbReference>
<dbReference type="SUPFAM" id="SSF51905">
    <property type="entry name" value="FAD/NAD(P)-binding domain"/>
    <property type="match status" value="1"/>
</dbReference>
<dbReference type="GO" id="GO:0016614">
    <property type="term" value="F:oxidoreductase activity, acting on CH-OH group of donors"/>
    <property type="evidence" value="ECO:0007669"/>
    <property type="project" value="InterPro"/>
</dbReference>
<name>A0A6B2L124_9EUKA</name>
<dbReference type="EMBL" id="GIBP01001660">
    <property type="protein sequence ID" value="NDV30629.1"/>
    <property type="molecule type" value="Transcribed_RNA"/>
</dbReference>
<keyword evidence="3" id="KW-0285">Flavoprotein</keyword>
<dbReference type="Gene3D" id="3.50.50.60">
    <property type="entry name" value="FAD/NAD(P)-binding domain"/>
    <property type="match status" value="1"/>
</dbReference>
<dbReference type="PANTHER" id="PTHR11552:SF147">
    <property type="entry name" value="CHOLINE DEHYDROGENASE, MITOCHONDRIAL"/>
    <property type="match status" value="1"/>
</dbReference>
<evidence type="ECO:0000259" key="6">
    <source>
        <dbReference type="PROSITE" id="PS00624"/>
    </source>
</evidence>
<keyword evidence="4 5" id="KW-0274">FAD</keyword>
<evidence type="ECO:0000256" key="3">
    <source>
        <dbReference type="ARBA" id="ARBA00022630"/>
    </source>
</evidence>
<dbReference type="SUPFAM" id="SSF54373">
    <property type="entry name" value="FAD-linked reductases, C-terminal domain"/>
    <property type="match status" value="1"/>
</dbReference>
<dbReference type="AlphaFoldDB" id="A0A6B2L124"/>
<evidence type="ECO:0000313" key="7">
    <source>
        <dbReference type="EMBL" id="NDV30629.1"/>
    </source>
</evidence>
<comment type="similarity">
    <text evidence="2">Belongs to the GMC oxidoreductase family.</text>
</comment>
<comment type="cofactor">
    <cofactor evidence="1 5">
        <name>FAD</name>
        <dbReference type="ChEBI" id="CHEBI:57692"/>
    </cofactor>
</comment>
<dbReference type="Gene3D" id="3.30.560.10">
    <property type="entry name" value="Glucose Oxidase, domain 3"/>
    <property type="match status" value="1"/>
</dbReference>
<dbReference type="InterPro" id="IPR036188">
    <property type="entry name" value="FAD/NAD-bd_sf"/>
</dbReference>
<dbReference type="PANTHER" id="PTHR11552">
    <property type="entry name" value="GLUCOSE-METHANOL-CHOLINE GMC OXIDOREDUCTASE"/>
    <property type="match status" value="1"/>
</dbReference>
<dbReference type="Pfam" id="PF05199">
    <property type="entry name" value="GMC_oxred_C"/>
    <property type="match status" value="1"/>
</dbReference>
<feature type="domain" description="Glucose-methanol-choline oxidoreductase N-terminal" evidence="6">
    <location>
        <begin position="145"/>
        <end position="159"/>
    </location>
</feature>
<dbReference type="InterPro" id="IPR012132">
    <property type="entry name" value="GMC_OxRdtase"/>
</dbReference>
<dbReference type="PIRSF" id="PIRSF000137">
    <property type="entry name" value="Alcohol_oxidase"/>
    <property type="match status" value="1"/>
</dbReference>
<organism evidence="7">
    <name type="scientific">Arcella intermedia</name>
    <dbReference type="NCBI Taxonomy" id="1963864"/>
    <lineage>
        <taxon>Eukaryota</taxon>
        <taxon>Amoebozoa</taxon>
        <taxon>Tubulinea</taxon>
        <taxon>Elardia</taxon>
        <taxon>Arcellinida</taxon>
        <taxon>Sphaerothecina</taxon>
        <taxon>Arcellidae</taxon>
        <taxon>Arcella</taxon>
    </lineage>
</organism>
<evidence type="ECO:0000256" key="1">
    <source>
        <dbReference type="ARBA" id="ARBA00001974"/>
    </source>
</evidence>
<accession>A0A6B2L124</accession>
<evidence type="ECO:0000256" key="2">
    <source>
        <dbReference type="ARBA" id="ARBA00010790"/>
    </source>
</evidence>
<feature type="binding site" evidence="5">
    <location>
        <position position="110"/>
    </location>
    <ligand>
        <name>FAD</name>
        <dbReference type="ChEBI" id="CHEBI:57692"/>
    </ligand>
</feature>
<dbReference type="InterPro" id="IPR007867">
    <property type="entry name" value="GMC_OxRtase_C"/>
</dbReference>
<dbReference type="InterPro" id="IPR000172">
    <property type="entry name" value="GMC_OxRdtase_N"/>
</dbReference>
<protein>
    <recommendedName>
        <fullName evidence="6">Glucose-methanol-choline oxidoreductase N-terminal domain-containing protein</fullName>
    </recommendedName>
</protein>
<sequence>MGCTGWNYDGVLPYFKKLEDYRSGPENKYRGKGGPLPATRTEPVFASSKLFLEAAKEVGLKENHEYNGEEQLGVSYMERNVHRGARVNTATAYLRNISHSNLTILTCATVSKVLLEGQTAVGVEFYRSKLPESVKARGEVIVCGGAVASPQLLMLSGIGPKEHLKSVGVEVVKDLPGVGKNLRDHVVAGELFETHEDLGLSTSNLGMKDLLNYKVTGGGPLSSGGIETQAFIKTDPSLRVPDLQIHYVSGTIGPDPEKGVFVDKGSLFAAFGPDQDPDADKYLGLKGLTAAHVLLHPKSIGEVLLSSKNAFDHPLIFPNYLTHPDDLELLVKGLKHTRNLMLNTKAFKNVVKRSVPDLTIPYPWETDDYLRQYVKNTSATLYHPVGTCKMGPASDPNSVVDPKLKVHGIRNLRVVDASIMPTLVSGNTNIPTVMIAEKAADLIKADLTKAKL</sequence>
<dbReference type="Pfam" id="PF00732">
    <property type="entry name" value="GMC_oxred_N"/>
    <property type="match status" value="1"/>
</dbReference>